<protein>
    <submittedName>
        <fullName evidence="1">Uncharacterized protein</fullName>
    </submittedName>
</protein>
<proteinExistence type="predicted"/>
<reference evidence="1 2" key="1">
    <citation type="journal article" date="2022" name="Nat. Ecol. Evol.">
        <title>A masculinizing supergene underlies an exaggerated male reproductive morph in a spider.</title>
        <authorList>
            <person name="Hendrickx F."/>
            <person name="De Corte Z."/>
            <person name="Sonet G."/>
            <person name="Van Belleghem S.M."/>
            <person name="Kostlbacher S."/>
            <person name="Vangestel C."/>
        </authorList>
    </citation>
    <scope>NUCLEOTIDE SEQUENCE [LARGE SCALE GENOMIC DNA]</scope>
    <source>
        <strain evidence="1">W744_W776</strain>
    </source>
</reference>
<accession>A0AAV6V475</accession>
<evidence type="ECO:0000313" key="2">
    <source>
        <dbReference type="Proteomes" id="UP000827092"/>
    </source>
</evidence>
<evidence type="ECO:0000313" key="1">
    <source>
        <dbReference type="EMBL" id="KAG8191577.1"/>
    </source>
</evidence>
<organism evidence="1 2">
    <name type="scientific">Oedothorax gibbosus</name>
    <dbReference type="NCBI Taxonomy" id="931172"/>
    <lineage>
        <taxon>Eukaryota</taxon>
        <taxon>Metazoa</taxon>
        <taxon>Ecdysozoa</taxon>
        <taxon>Arthropoda</taxon>
        <taxon>Chelicerata</taxon>
        <taxon>Arachnida</taxon>
        <taxon>Araneae</taxon>
        <taxon>Araneomorphae</taxon>
        <taxon>Entelegynae</taxon>
        <taxon>Araneoidea</taxon>
        <taxon>Linyphiidae</taxon>
        <taxon>Erigoninae</taxon>
        <taxon>Oedothorax</taxon>
    </lineage>
</organism>
<gene>
    <name evidence="1" type="ORF">JTE90_021179</name>
</gene>
<name>A0AAV6V475_9ARAC</name>
<dbReference type="AlphaFoldDB" id="A0AAV6V475"/>
<comment type="caution">
    <text evidence="1">The sequence shown here is derived from an EMBL/GenBank/DDBJ whole genome shotgun (WGS) entry which is preliminary data.</text>
</comment>
<dbReference type="Proteomes" id="UP000827092">
    <property type="component" value="Unassembled WGS sequence"/>
</dbReference>
<keyword evidence="2" id="KW-1185">Reference proteome</keyword>
<sequence>MLKPLLRLARQHQKVKESEAGSYRHPPPIIHKEPKECGGVVRVWARVAKVECVHHKKLPERFLMCSIATNTFKLIAKERFKDCVQ</sequence>
<dbReference type="EMBL" id="JAFNEN010000157">
    <property type="protein sequence ID" value="KAG8191577.1"/>
    <property type="molecule type" value="Genomic_DNA"/>
</dbReference>